<dbReference type="PANTHER" id="PTHR11926">
    <property type="entry name" value="GLUCOSYL/GLUCURONOSYL TRANSFERASES"/>
    <property type="match status" value="1"/>
</dbReference>
<proteinExistence type="inferred from homology"/>
<organism evidence="3 4">
    <name type="scientific">Aquilegia coerulea</name>
    <name type="common">Rocky mountain columbine</name>
    <dbReference type="NCBI Taxonomy" id="218851"/>
    <lineage>
        <taxon>Eukaryota</taxon>
        <taxon>Viridiplantae</taxon>
        <taxon>Streptophyta</taxon>
        <taxon>Embryophyta</taxon>
        <taxon>Tracheophyta</taxon>
        <taxon>Spermatophyta</taxon>
        <taxon>Magnoliopsida</taxon>
        <taxon>Ranunculales</taxon>
        <taxon>Ranunculaceae</taxon>
        <taxon>Thalictroideae</taxon>
        <taxon>Aquilegia</taxon>
    </lineage>
</organism>
<dbReference type="GO" id="GO:0080044">
    <property type="term" value="F:quercetin 7-O-glucosyltransferase activity"/>
    <property type="evidence" value="ECO:0007669"/>
    <property type="project" value="TreeGrafter"/>
</dbReference>
<dbReference type="InParanoid" id="A0A2G5F4U9"/>
<dbReference type="InterPro" id="IPR002213">
    <property type="entry name" value="UDP_glucos_trans"/>
</dbReference>
<dbReference type="AlphaFoldDB" id="A0A2G5F4U9"/>
<dbReference type="FunFam" id="3.40.50.2000:FF:000108">
    <property type="entry name" value="UDP-glycosyltransferase 83A1"/>
    <property type="match status" value="1"/>
</dbReference>
<evidence type="ECO:0000313" key="4">
    <source>
        <dbReference type="Proteomes" id="UP000230069"/>
    </source>
</evidence>
<keyword evidence="4" id="KW-1185">Reference proteome</keyword>
<dbReference type="Gene3D" id="3.40.50.2000">
    <property type="entry name" value="Glycogen Phosphorylase B"/>
    <property type="match status" value="2"/>
</dbReference>
<evidence type="ECO:0000313" key="3">
    <source>
        <dbReference type="EMBL" id="PIA63035.1"/>
    </source>
</evidence>
<comment type="similarity">
    <text evidence="1">Belongs to the UDP-glycosyltransferase family.</text>
</comment>
<keyword evidence="2" id="KW-0808">Transferase</keyword>
<dbReference type="SUPFAM" id="SSF53756">
    <property type="entry name" value="UDP-Glycosyltransferase/glycogen phosphorylase"/>
    <property type="match status" value="1"/>
</dbReference>
<sequence length="454" mass="50863">MTIMARPHLLVIAYPTQGHVMPLMELSHNLVDRGFKITFVNTEFNHKRVVAALSNNNADYEEFIHLASIPDGMEPEEDRNQLGKLSDLMENVMPEHLEELIKNINESDNGDSKITCVLADANMGWALEVADKLSIRRAAFWPASGVLLAVLLHIPKMIEDGIIDTDGSLKKTEMIQLSPEMPAMNPAHFVWLLMGDLDTQKSIFNLIVSNNRAVKLADYFVCNSFPELEPSVFTLVPNLQPIGPLCASSRLAQFWPEDSTCLNWLDQQPAHSVIYVAFGSLTILDKRQFDELALGLELSGQRFLWVVRPDLTEGTDTYPDGFEERVGSRGQMVGWAPQREVLAHPSVACFLTHCGWNSTIEGLSHGVPFLCWPYFADQIVNKSYICDLWKIGLGFNPDENGLISKEEIKTKVISLLGDEEIKERSLNMKEIAKKNVSNGGASFKNFEDFVQGIK</sequence>
<reference evidence="3 4" key="1">
    <citation type="submission" date="2017-09" db="EMBL/GenBank/DDBJ databases">
        <title>WGS assembly of Aquilegia coerulea Goldsmith.</title>
        <authorList>
            <person name="Hodges S."/>
            <person name="Kramer E."/>
            <person name="Nordborg M."/>
            <person name="Tomkins J."/>
            <person name="Borevitz J."/>
            <person name="Derieg N."/>
            <person name="Yan J."/>
            <person name="Mihaltcheva S."/>
            <person name="Hayes R.D."/>
            <person name="Rokhsar D."/>
        </authorList>
    </citation>
    <scope>NUCLEOTIDE SEQUENCE [LARGE SCALE GENOMIC DNA]</scope>
    <source>
        <strain evidence="4">cv. Goldsmith</strain>
    </source>
</reference>
<name>A0A2G5F4U9_AQUCA</name>
<dbReference type="CDD" id="cd03784">
    <property type="entry name" value="GT1_Gtf-like"/>
    <property type="match status" value="1"/>
</dbReference>
<evidence type="ECO:0000256" key="1">
    <source>
        <dbReference type="ARBA" id="ARBA00009995"/>
    </source>
</evidence>
<gene>
    <name evidence="3" type="ORF">AQUCO_00200811v1</name>
</gene>
<dbReference type="OrthoDB" id="5835829at2759"/>
<protein>
    <submittedName>
        <fullName evidence="3">Uncharacterized protein</fullName>
    </submittedName>
</protein>
<dbReference type="GO" id="GO:0080043">
    <property type="term" value="F:quercetin 3-O-glucosyltransferase activity"/>
    <property type="evidence" value="ECO:0007669"/>
    <property type="project" value="TreeGrafter"/>
</dbReference>
<accession>A0A2G5F4U9</accession>
<dbReference type="FunFam" id="3.40.50.2000:FF:000237">
    <property type="entry name" value="Glycosyltransferase"/>
    <property type="match status" value="1"/>
</dbReference>
<dbReference type="PANTHER" id="PTHR11926:SF1412">
    <property type="entry name" value="UDP-GLYCOSYLTRANSFERASE 83A1-LIKE"/>
    <property type="match status" value="1"/>
</dbReference>
<evidence type="ECO:0000256" key="2">
    <source>
        <dbReference type="ARBA" id="ARBA00022679"/>
    </source>
</evidence>
<dbReference type="EMBL" id="KZ305019">
    <property type="protein sequence ID" value="PIA63035.1"/>
    <property type="molecule type" value="Genomic_DNA"/>
</dbReference>
<dbReference type="Proteomes" id="UP000230069">
    <property type="component" value="Unassembled WGS sequence"/>
</dbReference>
<dbReference type="Pfam" id="PF00201">
    <property type="entry name" value="UDPGT"/>
    <property type="match status" value="1"/>
</dbReference>